<keyword evidence="1" id="KW-0472">Membrane</keyword>
<protein>
    <submittedName>
        <fullName evidence="2">Uncharacterized protein</fullName>
    </submittedName>
</protein>
<organism evidence="2">
    <name type="scientific">viral metagenome</name>
    <dbReference type="NCBI Taxonomy" id="1070528"/>
    <lineage>
        <taxon>unclassified sequences</taxon>
        <taxon>metagenomes</taxon>
        <taxon>organismal metagenomes</taxon>
    </lineage>
</organism>
<keyword evidence="1" id="KW-1133">Transmembrane helix</keyword>
<feature type="transmembrane region" description="Helical" evidence="1">
    <location>
        <begin position="138"/>
        <end position="154"/>
    </location>
</feature>
<name>A0A6C0FDG4_9ZZZZ</name>
<keyword evidence="1" id="KW-0812">Transmembrane</keyword>
<dbReference type="EMBL" id="MN738791">
    <property type="protein sequence ID" value="QHT37225.1"/>
    <property type="molecule type" value="Genomic_DNA"/>
</dbReference>
<proteinExistence type="predicted"/>
<dbReference type="AlphaFoldDB" id="A0A6C0FDG4"/>
<accession>A0A6C0FDG4</accession>
<evidence type="ECO:0000313" key="2">
    <source>
        <dbReference type="EMBL" id="QHT37225.1"/>
    </source>
</evidence>
<sequence>MYTDFPYISTCLTPYNKSCYTLSPYTKSSSCETPYIQSSCQTPQTKPQTNFPCEKFNTSSCAPCETIDIPPCKSSISPCNPPPNWVLSHKPPYIPQRNYETIGHLSNPFDPICKRKQTLKEQDYPDVSKNTKIQLKNIHYLLFIFIIILLYNYLNK</sequence>
<evidence type="ECO:0000256" key="1">
    <source>
        <dbReference type="SAM" id="Phobius"/>
    </source>
</evidence>
<reference evidence="2" key="1">
    <citation type="journal article" date="2020" name="Nature">
        <title>Giant virus diversity and host interactions through global metagenomics.</title>
        <authorList>
            <person name="Schulz F."/>
            <person name="Roux S."/>
            <person name="Paez-Espino D."/>
            <person name="Jungbluth S."/>
            <person name="Walsh D.A."/>
            <person name="Denef V.J."/>
            <person name="McMahon K.D."/>
            <person name="Konstantinidis K.T."/>
            <person name="Eloe-Fadrosh E.A."/>
            <person name="Kyrpides N.C."/>
            <person name="Woyke T."/>
        </authorList>
    </citation>
    <scope>NUCLEOTIDE SEQUENCE</scope>
    <source>
        <strain evidence="2">GVMAG-S-ERX555967-131</strain>
    </source>
</reference>